<dbReference type="InterPro" id="IPR048830">
    <property type="entry name" value="PCF11_helical"/>
</dbReference>
<dbReference type="Gene3D" id="1.25.40.90">
    <property type="match status" value="1"/>
</dbReference>
<dbReference type="EnsemblMetazoa" id="XM_038015221.1">
    <property type="protein sequence ID" value="XP_037871149.1"/>
    <property type="gene ID" value="LOC101744068"/>
</dbReference>
<feature type="region of interest" description="Disordered" evidence="2">
    <location>
        <begin position="1309"/>
        <end position="1334"/>
    </location>
</feature>
<feature type="compositionally biased region" description="Basic and acidic residues" evidence="2">
    <location>
        <begin position="543"/>
        <end position="587"/>
    </location>
</feature>
<protein>
    <recommendedName>
        <fullName evidence="7">Pre-mRNA cleavage complex 2 protein Pcf11</fullName>
    </recommendedName>
</protein>
<organism evidence="5 6">
    <name type="scientific">Bombyx mori</name>
    <name type="common">Silk moth</name>
    <dbReference type="NCBI Taxonomy" id="7091"/>
    <lineage>
        <taxon>Eukaryota</taxon>
        <taxon>Metazoa</taxon>
        <taxon>Ecdysozoa</taxon>
        <taxon>Arthropoda</taxon>
        <taxon>Hexapoda</taxon>
        <taxon>Insecta</taxon>
        <taxon>Pterygota</taxon>
        <taxon>Neoptera</taxon>
        <taxon>Endopterygota</taxon>
        <taxon>Lepidoptera</taxon>
        <taxon>Glossata</taxon>
        <taxon>Ditrysia</taxon>
        <taxon>Bombycoidea</taxon>
        <taxon>Bombycidae</taxon>
        <taxon>Bombycinae</taxon>
        <taxon>Bombyx</taxon>
    </lineage>
</organism>
<dbReference type="KEGG" id="bmor:101744068"/>
<evidence type="ECO:0000259" key="3">
    <source>
        <dbReference type="PROSITE" id="PS50179"/>
    </source>
</evidence>
<dbReference type="GeneID" id="101744068"/>
<dbReference type="GO" id="GO:0005849">
    <property type="term" value="C:mRNA cleavage factor complex"/>
    <property type="evidence" value="ECO:0007669"/>
    <property type="project" value="TreeGrafter"/>
</dbReference>
<dbReference type="GO" id="GO:0006369">
    <property type="term" value="P:termination of RNA polymerase II transcription"/>
    <property type="evidence" value="ECO:0007669"/>
    <property type="project" value="InterPro"/>
</dbReference>
<proteinExistence type="predicted"/>
<feature type="compositionally biased region" description="Gly residues" evidence="2">
    <location>
        <begin position="1313"/>
        <end position="1330"/>
    </location>
</feature>
<dbReference type="GO" id="GO:0003729">
    <property type="term" value="F:mRNA binding"/>
    <property type="evidence" value="ECO:0007669"/>
    <property type="project" value="InterPro"/>
</dbReference>
<reference evidence="5" key="2">
    <citation type="submission" date="2022-06" db="UniProtKB">
        <authorList>
            <consortium name="EnsemblMetazoa"/>
        </authorList>
    </citation>
    <scope>IDENTIFICATION</scope>
    <source>
        <strain evidence="5">p50T (Dazao)</strain>
    </source>
</reference>
<dbReference type="PROSITE" id="PS51391">
    <property type="entry name" value="CID"/>
    <property type="match status" value="1"/>
</dbReference>
<dbReference type="PANTHER" id="PTHR15921">
    <property type="entry name" value="PRE-MRNA CLEAVAGE COMPLEX II"/>
    <property type="match status" value="1"/>
</dbReference>
<evidence type="ECO:0008006" key="7">
    <source>
        <dbReference type="Google" id="ProtNLM"/>
    </source>
</evidence>
<dbReference type="GO" id="GO:0043130">
    <property type="term" value="F:ubiquitin binding"/>
    <property type="evidence" value="ECO:0007669"/>
    <property type="project" value="InterPro"/>
</dbReference>
<dbReference type="GO" id="GO:0000993">
    <property type="term" value="F:RNA polymerase II complex binding"/>
    <property type="evidence" value="ECO:0007669"/>
    <property type="project" value="InterPro"/>
</dbReference>
<feature type="compositionally biased region" description="Basic and acidic residues" evidence="2">
    <location>
        <begin position="597"/>
        <end position="617"/>
    </location>
</feature>
<evidence type="ECO:0000313" key="5">
    <source>
        <dbReference type="EnsemblMetazoa" id="XP_037871149.1"/>
    </source>
</evidence>
<feature type="domain" description="CID" evidence="4">
    <location>
        <begin position="1"/>
        <end position="129"/>
    </location>
</feature>
<feature type="region of interest" description="Disordered" evidence="2">
    <location>
        <begin position="522"/>
        <end position="624"/>
    </location>
</feature>
<feature type="compositionally biased region" description="Basic and acidic residues" evidence="2">
    <location>
        <begin position="376"/>
        <end position="389"/>
    </location>
</feature>
<dbReference type="PANTHER" id="PTHR15921:SF3">
    <property type="entry name" value="PRE-MRNA CLEAVAGE COMPLEX 2 PROTEIN PCF11"/>
    <property type="match status" value="1"/>
</dbReference>
<keyword evidence="1" id="KW-0175">Coiled coil</keyword>
<dbReference type="InterPro" id="IPR002014">
    <property type="entry name" value="VHS_dom"/>
</dbReference>
<dbReference type="SMART" id="SM00582">
    <property type="entry name" value="RPR"/>
    <property type="match status" value="1"/>
</dbReference>
<feature type="domain" description="VHS" evidence="3">
    <location>
        <begin position="10"/>
        <end position="158"/>
    </location>
</feature>
<dbReference type="Pfam" id="PF04818">
    <property type="entry name" value="CID"/>
    <property type="match status" value="1"/>
</dbReference>
<feature type="region of interest" description="Disordered" evidence="2">
    <location>
        <begin position="312"/>
        <end position="495"/>
    </location>
</feature>
<dbReference type="GO" id="GO:0005737">
    <property type="term" value="C:cytoplasm"/>
    <property type="evidence" value="ECO:0007669"/>
    <property type="project" value="TreeGrafter"/>
</dbReference>
<dbReference type="InterPro" id="IPR008942">
    <property type="entry name" value="ENTH_VHS"/>
</dbReference>
<dbReference type="GO" id="GO:0035091">
    <property type="term" value="F:phosphatidylinositol binding"/>
    <property type="evidence" value="ECO:0007669"/>
    <property type="project" value="InterPro"/>
</dbReference>
<evidence type="ECO:0000259" key="4">
    <source>
        <dbReference type="PROSITE" id="PS51391"/>
    </source>
</evidence>
<dbReference type="RefSeq" id="XP_037871149.1">
    <property type="nucleotide sequence ID" value="XM_038015221.2"/>
</dbReference>
<evidence type="ECO:0000313" key="6">
    <source>
        <dbReference type="Proteomes" id="UP000005204"/>
    </source>
</evidence>
<feature type="region of interest" description="Disordered" evidence="2">
    <location>
        <begin position="727"/>
        <end position="755"/>
    </location>
</feature>
<dbReference type="CDD" id="cd16982">
    <property type="entry name" value="CID_Pcf11"/>
    <property type="match status" value="1"/>
</dbReference>
<dbReference type="PROSITE" id="PS50179">
    <property type="entry name" value="VHS"/>
    <property type="match status" value="1"/>
</dbReference>
<name>A0A8R2LZR8_BOMMO</name>
<dbReference type="CTD" id="51585"/>
<sequence>MSKEISEEYASSLADLTVNSKPLINMLTILAEENIEHAGVIVETVEKHLEKVHPDIKLPVLYLVDSIIKNVGGAYTQKFSQSIVNMFTRTFKQVDEKIRSQMFKLRETWHDVFPATKLYQLDVKVNLIDPAWPIQAQPQQSNIHVNPNFLKKPPASTPVLTDEERTIIAKKEQELLMLQKKKIELELEQTRKQLEVAEKNAKKVVTAVPPVVAAATAPVAPAATPLVSVAAPEVTPVPVRQRLGPPINKTGSRIAPVSAGLAAMRRDPRLARAPAPARPAPPAAPPAIAPHVFDIKPLDRVTKRKNVITIDVRCPAPAPRPSPRRDPRLHKRGGKAPAPNADGYVDALPDPKKISKLPPIPKIVREAPSSNKKRKDSREKKKKRDDGKESSSGSSPDKRLRAKNGNKAQKKKEPDAPVAFKELKNYVKGRYMRRNKEPSESPERPEAAASSVPDVVVENKDIDLRVLPPASEPPPAPVALKRSSTETLEPKPKRNKLDKFDILFGNEDVDLRKLPQVEEILPVAPLSPKHNDESQESGPDKVVSPHDSPKQKDWNEVKEKTEKKAPSKLDLVRAKLAEATKGKDRLGRPLLFSKSPSIERERKRTLSSEDTDLRNENSDEYDTEDHKKTISIIMSQAKEQYSDGQIDKNQYNTLVCQVLQLNEKLKLKEAKQRESLEVSKRRLNAHILEDSFKVASPKSSPGENNYGDIDERVPPTAYLDALHNGNELRQDSDMRAGPADQTDGHKAKGLLPRPPMMPMFGPFPPMWRGQPHPRMDEYGPRRFRGPMPFFRGKFDNRLMRPPFDPRMTVPLPTPKLGICQGESPLEPYVRSESPPPLGAPGFVIPPTDYRILEYIEQDPVKTIQIDGVPREIRFYGDTAVIMLDWDDPREIKFLPGSRRVTFDNKDSVVLSFNEESRQIEIDDQVFDIKFGAPTRELCINGRWYECFFGGQPVGVLIDGRPRLVQLEGPLPQVDIGKAKRTELVAGKINLIVNATQMCPVYLDAKVQKFTINGQFFTIRFVDSLKTVLINEQPFKVEFGDLPKPISIGNEKFFIRFSALPRNVKPGYIQIANMEGVTLPSMTAAPAGRSVPQPMDTDQEPDRAVKTPSPDINNENQGLEMLASVMPSSIVPASASEYSVAEPLFGKTDMIPGLDTPADEKPKPTLPILDNINVNDLFAKLVATGIVQVQNDSAKDLKIETKVEEKIKPKEDKDVTHKVDLLKPETLRSKQGGVVRRLYGGMQCSGCGARFPPEHTVRYSQHLDWHFRQNRRDRDSARRAHSRHWHYDLSDWLQYEEIDELDDREKNWFESAGSEGGEAGGAGAAGAGAGGAEESSAAGARPRCALCGDAFHMFYNHDKDEWQLRNSVRHHDDNYHPSCFEDYKASLAKEEEKEKVEETAPEKVEEDNEPIEIKDFDDTLDQSDNESVVEVIEPPVEIPEPLLIDEGDEDDVVLKAEPIVQVEVQDDDDTDDETVAHRAERDRLARIDFSNVKVKQEPLDPDDEPIITAEEESIPAPSVDMIQPTVHTSIDGNVQLEAPAVAHAIPLNTIRINISKSLPLTQLPVSNNGLEDISADDEPLPPGEEVELEYTLKPTLEGIKFSRQPPVQKGNELSGLCSIM</sequence>
<dbReference type="SUPFAM" id="SSF48464">
    <property type="entry name" value="ENTH/VHS domain"/>
    <property type="match status" value="1"/>
</dbReference>
<feature type="compositionally biased region" description="Basic and acidic residues" evidence="2">
    <location>
        <begin position="434"/>
        <end position="446"/>
    </location>
</feature>
<dbReference type="InterPro" id="IPR047415">
    <property type="entry name" value="Pcf11_CID"/>
</dbReference>
<feature type="region of interest" description="Disordered" evidence="2">
    <location>
        <begin position="1084"/>
        <end position="1113"/>
    </location>
</feature>
<dbReference type="InterPro" id="IPR006569">
    <property type="entry name" value="CID_dom"/>
</dbReference>
<dbReference type="SMR" id="A0A8R2LZR8"/>
<feature type="compositionally biased region" description="Basic and acidic residues" evidence="2">
    <location>
        <begin position="411"/>
        <end position="425"/>
    </location>
</feature>
<keyword evidence="6" id="KW-1185">Reference proteome</keyword>
<reference evidence="6" key="1">
    <citation type="journal article" date="2008" name="Insect Biochem. Mol. Biol.">
        <title>The genome of a lepidopteran model insect, the silkworm Bombyx mori.</title>
        <authorList>
            <consortium name="International Silkworm Genome Consortium"/>
        </authorList>
    </citation>
    <scope>NUCLEOTIDE SEQUENCE [LARGE SCALE GENOMIC DNA]</scope>
    <source>
        <strain evidence="6">p50T</strain>
    </source>
</reference>
<evidence type="ECO:0000256" key="2">
    <source>
        <dbReference type="SAM" id="MobiDB-lite"/>
    </source>
</evidence>
<evidence type="ECO:0000256" key="1">
    <source>
        <dbReference type="SAM" id="Coils"/>
    </source>
</evidence>
<dbReference type="Pfam" id="PF20845">
    <property type="entry name" value="Pcf11_helical"/>
    <property type="match status" value="1"/>
</dbReference>
<feature type="coiled-coil region" evidence="1">
    <location>
        <begin position="168"/>
        <end position="207"/>
    </location>
</feature>
<dbReference type="GO" id="GO:0031124">
    <property type="term" value="P:mRNA 3'-end processing"/>
    <property type="evidence" value="ECO:0007669"/>
    <property type="project" value="InterPro"/>
</dbReference>
<dbReference type="Proteomes" id="UP000005204">
    <property type="component" value="Unassembled WGS sequence"/>
</dbReference>
<feature type="compositionally biased region" description="Basic residues" evidence="2">
    <location>
        <begin position="400"/>
        <end position="410"/>
    </location>
</feature>
<accession>A0A8R2LZR8</accession>
<dbReference type="InterPro" id="IPR045154">
    <property type="entry name" value="PCF11-like"/>
</dbReference>